<dbReference type="InterPro" id="IPR050555">
    <property type="entry name" value="Bact_Solute-Bind_Prot2"/>
</dbReference>
<evidence type="ECO:0000256" key="3">
    <source>
        <dbReference type="SAM" id="SignalP"/>
    </source>
</evidence>
<evidence type="ECO:0000313" key="5">
    <source>
        <dbReference type="EMBL" id="GAA4514615.1"/>
    </source>
</evidence>
<dbReference type="InterPro" id="IPR028082">
    <property type="entry name" value="Peripla_BP_I"/>
</dbReference>
<comment type="subcellular location">
    <subcellularLocation>
        <location evidence="1">Cell envelope</location>
    </subcellularLocation>
</comment>
<dbReference type="SUPFAM" id="SSF53822">
    <property type="entry name" value="Periplasmic binding protein-like I"/>
    <property type="match status" value="1"/>
</dbReference>
<feature type="signal peptide" evidence="3">
    <location>
        <begin position="1"/>
        <end position="21"/>
    </location>
</feature>
<keyword evidence="2 3" id="KW-0732">Signal</keyword>
<evidence type="ECO:0000256" key="2">
    <source>
        <dbReference type="ARBA" id="ARBA00022729"/>
    </source>
</evidence>
<dbReference type="Proteomes" id="UP001500503">
    <property type="component" value="Unassembled WGS sequence"/>
</dbReference>
<keyword evidence="6" id="KW-1185">Reference proteome</keyword>
<feature type="domain" description="Periplasmic binding protein" evidence="4">
    <location>
        <begin position="47"/>
        <end position="305"/>
    </location>
</feature>
<organism evidence="5 6">
    <name type="scientific">Actinoallomurus oryzae</name>
    <dbReference type="NCBI Taxonomy" id="502180"/>
    <lineage>
        <taxon>Bacteria</taxon>
        <taxon>Bacillati</taxon>
        <taxon>Actinomycetota</taxon>
        <taxon>Actinomycetes</taxon>
        <taxon>Streptosporangiales</taxon>
        <taxon>Thermomonosporaceae</taxon>
        <taxon>Actinoallomurus</taxon>
    </lineage>
</organism>
<dbReference type="Gene3D" id="3.40.50.2300">
    <property type="match status" value="2"/>
</dbReference>
<name>A0ABP8R032_9ACTN</name>
<dbReference type="Pfam" id="PF13407">
    <property type="entry name" value="Peripla_BP_4"/>
    <property type="match status" value="1"/>
</dbReference>
<protein>
    <submittedName>
        <fullName evidence="5">Substrate-binding domain-containing protein</fullName>
    </submittedName>
</protein>
<dbReference type="RefSeq" id="WP_345473595.1">
    <property type="nucleotide sequence ID" value="NZ_BAABHF010000049.1"/>
</dbReference>
<feature type="chain" id="PRO_5047084295" evidence="3">
    <location>
        <begin position="22"/>
        <end position="365"/>
    </location>
</feature>
<dbReference type="InterPro" id="IPR025997">
    <property type="entry name" value="SBP_2_dom"/>
</dbReference>
<evidence type="ECO:0000313" key="6">
    <source>
        <dbReference type="Proteomes" id="UP001500503"/>
    </source>
</evidence>
<comment type="caution">
    <text evidence="5">The sequence shown here is derived from an EMBL/GenBank/DDBJ whole genome shotgun (WGS) entry which is preliminary data.</text>
</comment>
<evidence type="ECO:0000256" key="1">
    <source>
        <dbReference type="ARBA" id="ARBA00004196"/>
    </source>
</evidence>
<accession>A0ABP8R032</accession>
<evidence type="ECO:0000259" key="4">
    <source>
        <dbReference type="Pfam" id="PF13407"/>
    </source>
</evidence>
<dbReference type="PROSITE" id="PS51257">
    <property type="entry name" value="PROKAR_LIPOPROTEIN"/>
    <property type="match status" value="1"/>
</dbReference>
<sequence length="365" mass="38235">MRLKRTACIAAIAAMATAGLAACGNGDDNNSKGDGGSGGGKIKGKVGIILPDTKSSVRWESFDRPVLTQAFKQAGIPADIQNAEGDKQRMQTIADQMITSGVTILAIVNLDSASGAAIESKAKQQGVQTIDYDRLTLGGSADYYVSFDGTQVGRVQGQGLQKCLGDKKSNIVYLDGSPTDNNATLFKNGAHEVLDKVTNYTKVAEQAVPDWDNQQAATIFEQMYTQQKGKIDGVLAANDGLGQAAISILKKNSVAGKVPVTGQDATPQGLQNILDGTQCMTVYKPNKQEADALVNVVTALAKGQKPQTNGTSDDPTGKRQVPSILLQPIGIFKDNVKQVVTDGGVKATELCKGAYAAKCKAAGIQ</sequence>
<proteinExistence type="predicted"/>
<dbReference type="EMBL" id="BAABHF010000049">
    <property type="protein sequence ID" value="GAA4514615.1"/>
    <property type="molecule type" value="Genomic_DNA"/>
</dbReference>
<gene>
    <name evidence="5" type="ORF">GCM10023191_083370</name>
</gene>
<reference evidence="6" key="1">
    <citation type="journal article" date="2019" name="Int. J. Syst. Evol. Microbiol.">
        <title>The Global Catalogue of Microorganisms (GCM) 10K type strain sequencing project: providing services to taxonomists for standard genome sequencing and annotation.</title>
        <authorList>
            <consortium name="The Broad Institute Genomics Platform"/>
            <consortium name="The Broad Institute Genome Sequencing Center for Infectious Disease"/>
            <person name="Wu L."/>
            <person name="Ma J."/>
        </authorList>
    </citation>
    <scope>NUCLEOTIDE SEQUENCE [LARGE SCALE GENOMIC DNA]</scope>
    <source>
        <strain evidence="6">JCM 17933</strain>
    </source>
</reference>
<dbReference type="PANTHER" id="PTHR30036:SF1">
    <property type="entry name" value="D-XYLOSE-BINDING PERIPLASMIC PROTEIN"/>
    <property type="match status" value="1"/>
</dbReference>
<dbReference type="PANTHER" id="PTHR30036">
    <property type="entry name" value="D-XYLOSE-BINDING PERIPLASMIC PROTEIN"/>
    <property type="match status" value="1"/>
</dbReference>